<feature type="transmembrane region" description="Helical" evidence="7">
    <location>
        <begin position="333"/>
        <end position="356"/>
    </location>
</feature>
<reference evidence="11" key="2">
    <citation type="submission" date="2025-04" db="UniProtKB">
        <authorList>
            <consortium name="RefSeq"/>
        </authorList>
    </citation>
    <scope>IDENTIFICATION</scope>
    <source>
        <strain evidence="11">Aabys</strain>
    </source>
</reference>
<dbReference type="Proteomes" id="UP001652621">
    <property type="component" value="Unplaced"/>
</dbReference>
<evidence type="ECO:0000256" key="7">
    <source>
        <dbReference type="SAM" id="Phobius"/>
    </source>
</evidence>
<dbReference type="AlphaFoldDB" id="A0A1I8MVY3"/>
<dbReference type="Gene3D" id="1.20.1250.20">
    <property type="entry name" value="MFS general substrate transporter like domains"/>
    <property type="match status" value="1"/>
</dbReference>
<feature type="transmembrane region" description="Helical" evidence="7">
    <location>
        <begin position="460"/>
        <end position="483"/>
    </location>
</feature>
<keyword evidence="3 7" id="KW-0812">Transmembrane</keyword>
<feature type="transmembrane region" description="Helical" evidence="7">
    <location>
        <begin position="490"/>
        <end position="514"/>
    </location>
</feature>
<evidence type="ECO:0000259" key="8">
    <source>
        <dbReference type="PROSITE" id="PS50850"/>
    </source>
</evidence>
<dbReference type="VEuPathDB" id="VectorBase:MDOMA2_018067"/>
<feature type="transmembrane region" description="Helical" evidence="7">
    <location>
        <begin position="405"/>
        <end position="426"/>
    </location>
</feature>
<feature type="transmembrane region" description="Helical" evidence="7">
    <location>
        <begin position="158"/>
        <end position="175"/>
    </location>
</feature>
<dbReference type="STRING" id="7370.A0A1I8MVY3"/>
<dbReference type="EnsemblMetazoa" id="MDOA008995-RA">
    <property type="protein sequence ID" value="MDOA008995-PA"/>
    <property type="gene ID" value="MDOA008995"/>
</dbReference>
<evidence type="ECO:0000313" key="9">
    <source>
        <dbReference type="EnsemblMetazoa" id="MDOA008995-PA"/>
    </source>
</evidence>
<dbReference type="KEGG" id="mde:101896917"/>
<dbReference type="OrthoDB" id="10262656at2759"/>
<keyword evidence="2" id="KW-0813">Transport</keyword>
<evidence type="ECO:0000256" key="4">
    <source>
        <dbReference type="ARBA" id="ARBA00022989"/>
    </source>
</evidence>
<evidence type="ECO:0000256" key="5">
    <source>
        <dbReference type="ARBA" id="ARBA00023136"/>
    </source>
</evidence>
<evidence type="ECO:0000256" key="3">
    <source>
        <dbReference type="ARBA" id="ARBA00022692"/>
    </source>
</evidence>
<evidence type="ECO:0000256" key="1">
    <source>
        <dbReference type="ARBA" id="ARBA00004141"/>
    </source>
</evidence>
<evidence type="ECO:0000313" key="11">
    <source>
        <dbReference type="RefSeq" id="XP_005179134.1"/>
    </source>
</evidence>
<name>A0A1I8MVY3_MUSDO</name>
<evidence type="ECO:0000313" key="10">
    <source>
        <dbReference type="Proteomes" id="UP001652621"/>
    </source>
</evidence>
<dbReference type="InterPro" id="IPR036259">
    <property type="entry name" value="MFS_trans_sf"/>
</dbReference>
<dbReference type="InterPro" id="IPR011701">
    <property type="entry name" value="MFS"/>
</dbReference>
<feature type="compositionally biased region" description="Polar residues" evidence="6">
    <location>
        <begin position="23"/>
        <end position="33"/>
    </location>
</feature>
<dbReference type="GO" id="GO:0022857">
    <property type="term" value="F:transmembrane transporter activity"/>
    <property type="evidence" value="ECO:0007669"/>
    <property type="project" value="InterPro"/>
</dbReference>
<dbReference type="PROSITE" id="PS50850">
    <property type="entry name" value="MFS"/>
    <property type="match status" value="1"/>
</dbReference>
<dbReference type="Pfam" id="PF07690">
    <property type="entry name" value="MFS_1"/>
    <property type="match status" value="1"/>
</dbReference>
<dbReference type="SUPFAM" id="SSF103473">
    <property type="entry name" value="MFS general substrate transporter"/>
    <property type="match status" value="1"/>
</dbReference>
<feature type="transmembrane region" description="Helical" evidence="7">
    <location>
        <begin position="520"/>
        <end position="539"/>
    </location>
</feature>
<feature type="transmembrane region" description="Helical" evidence="7">
    <location>
        <begin position="230"/>
        <end position="249"/>
    </location>
</feature>
<dbReference type="PANTHER" id="PTHR23511:SF37">
    <property type="entry name" value="MAJOR FACILITATOR SUPERFAMILY (MFS) PROFILE DOMAIN-CONTAINING PROTEIN-RELATED"/>
    <property type="match status" value="1"/>
</dbReference>
<protein>
    <submittedName>
        <fullName evidence="11">Synaptic vesicle glycoprotein 2B isoform X1</fullName>
    </submittedName>
</protein>
<organism evidence="9">
    <name type="scientific">Musca domestica</name>
    <name type="common">House fly</name>
    <dbReference type="NCBI Taxonomy" id="7370"/>
    <lineage>
        <taxon>Eukaryota</taxon>
        <taxon>Metazoa</taxon>
        <taxon>Ecdysozoa</taxon>
        <taxon>Arthropoda</taxon>
        <taxon>Hexapoda</taxon>
        <taxon>Insecta</taxon>
        <taxon>Pterygota</taxon>
        <taxon>Neoptera</taxon>
        <taxon>Endopterygota</taxon>
        <taxon>Diptera</taxon>
        <taxon>Brachycera</taxon>
        <taxon>Muscomorpha</taxon>
        <taxon>Muscoidea</taxon>
        <taxon>Muscidae</taxon>
        <taxon>Musca</taxon>
    </lineage>
</organism>
<dbReference type="GeneID" id="101896917"/>
<sequence length="559" mass="62388">MTSSKINETKNASDDGASENLLPIQTSNDSTKTTNGKLKALEEAITFSEALERTGYGKFNYLVIIVAGLILANVLLETSAVAFYMPVAHCDLELTNFRKGLLSAIGYVGMIISSHLWGFLADTKGRKRVIKPTLIAGFVVTVISSFAMDFWTMLCLRLINGIFVSGASATVYAYISEFHTDRTRSKAMMIASFIFAIGAMFMPFLSFAVINREWSLPLPFMGLVYKPWRLFVVVCGIPGLVCGIAMYFLPESPKFLLSINKQEETKEVLQKMYKVNGGKEKLVIPHLLSEEDTDEDVESSKNKKSYGILSFLQTMWNQTVPLFQRKYLRSTTIVCITQFWLYVITNGLYMWFPYIINAMGEFMKNNPGKNEYLCEIVYYKNEHLNENVDNSTIIDCPDKLENTTYMYSLLMEIIYVSTYAVITVIINRVSKKCIMVIMILSCSSCGLAAIWLPYTSISAILYVLLFLVGISINVLGAATVDLYPTKLRAMAMCVSLMMGRIGSVVGTNIVGALIADSCEMTFYISCFAMLSCAILILFLPRSITTETTATTKATTQENP</sequence>
<feature type="transmembrane region" description="Helical" evidence="7">
    <location>
        <begin position="133"/>
        <end position="152"/>
    </location>
</feature>
<feature type="transmembrane region" description="Helical" evidence="7">
    <location>
        <begin position="61"/>
        <end position="84"/>
    </location>
</feature>
<dbReference type="GO" id="GO:0016020">
    <property type="term" value="C:membrane"/>
    <property type="evidence" value="ECO:0007669"/>
    <property type="project" value="UniProtKB-SubCell"/>
</dbReference>
<evidence type="ECO:0000256" key="6">
    <source>
        <dbReference type="SAM" id="MobiDB-lite"/>
    </source>
</evidence>
<proteinExistence type="predicted"/>
<comment type="subcellular location">
    <subcellularLocation>
        <location evidence="1">Membrane</location>
        <topology evidence="1">Multi-pass membrane protein</topology>
    </subcellularLocation>
</comment>
<reference evidence="9" key="1">
    <citation type="submission" date="2020-05" db="UniProtKB">
        <authorList>
            <consortium name="EnsemblMetazoa"/>
        </authorList>
    </citation>
    <scope>IDENTIFICATION</scope>
    <source>
        <strain evidence="9">Aabys</strain>
    </source>
</reference>
<dbReference type="InterPro" id="IPR020846">
    <property type="entry name" value="MFS_dom"/>
</dbReference>
<dbReference type="PANTHER" id="PTHR23511">
    <property type="entry name" value="SYNAPTIC VESICLE GLYCOPROTEIN 2"/>
    <property type="match status" value="1"/>
</dbReference>
<feature type="transmembrane region" description="Helical" evidence="7">
    <location>
        <begin position="104"/>
        <end position="121"/>
    </location>
</feature>
<accession>A0A1I8MVY3</accession>
<keyword evidence="5 7" id="KW-0472">Membrane</keyword>
<gene>
    <name evidence="9" type="primary">101896917</name>
    <name evidence="11" type="synonym">LOC101896917</name>
</gene>
<feature type="transmembrane region" description="Helical" evidence="7">
    <location>
        <begin position="433"/>
        <end position="454"/>
    </location>
</feature>
<dbReference type="RefSeq" id="XP_005179134.1">
    <property type="nucleotide sequence ID" value="XM_005179077.3"/>
</dbReference>
<feature type="transmembrane region" description="Helical" evidence="7">
    <location>
        <begin position="187"/>
        <end position="210"/>
    </location>
</feature>
<keyword evidence="4 7" id="KW-1133">Transmembrane helix</keyword>
<keyword evidence="10" id="KW-1185">Reference proteome</keyword>
<evidence type="ECO:0000256" key="2">
    <source>
        <dbReference type="ARBA" id="ARBA00022448"/>
    </source>
</evidence>
<feature type="region of interest" description="Disordered" evidence="6">
    <location>
        <begin position="1"/>
        <end position="33"/>
    </location>
</feature>
<dbReference type="eggNOG" id="KOG0255">
    <property type="taxonomic scope" value="Eukaryota"/>
</dbReference>
<dbReference type="VEuPathDB" id="VectorBase:MDOA008995"/>
<feature type="domain" description="Major facilitator superfamily (MFS) profile" evidence="8">
    <location>
        <begin position="63"/>
        <end position="543"/>
    </location>
</feature>